<dbReference type="AlphaFoldDB" id="A0A7X2H335"/>
<organism evidence="5 6">
    <name type="scientific">Paenibacillus monticola</name>
    <dbReference type="NCBI Taxonomy" id="2666075"/>
    <lineage>
        <taxon>Bacteria</taxon>
        <taxon>Bacillati</taxon>
        <taxon>Bacillota</taxon>
        <taxon>Bacilli</taxon>
        <taxon>Bacillales</taxon>
        <taxon>Paenibacillaceae</taxon>
        <taxon>Paenibacillus</taxon>
    </lineage>
</organism>
<dbReference type="SUPFAM" id="SSF55811">
    <property type="entry name" value="Nudix"/>
    <property type="match status" value="1"/>
</dbReference>
<evidence type="ECO:0000313" key="5">
    <source>
        <dbReference type="EMBL" id="MRN52681.1"/>
    </source>
</evidence>
<dbReference type="Proteomes" id="UP000463051">
    <property type="component" value="Unassembled WGS sequence"/>
</dbReference>
<dbReference type="EMBL" id="WJXB01000002">
    <property type="protein sequence ID" value="MRN52681.1"/>
    <property type="molecule type" value="Genomic_DNA"/>
</dbReference>
<proteinExistence type="inferred from homology"/>
<dbReference type="InterPro" id="IPR020476">
    <property type="entry name" value="Nudix_hydrolase"/>
</dbReference>
<dbReference type="PROSITE" id="PS00893">
    <property type="entry name" value="NUDIX_BOX"/>
    <property type="match status" value="1"/>
</dbReference>
<dbReference type="InterPro" id="IPR000086">
    <property type="entry name" value="NUDIX_hydrolase_dom"/>
</dbReference>
<name>A0A7X2H335_9BACL</name>
<accession>A0A7X2H335</accession>
<gene>
    <name evidence="5" type="ORF">GJB61_06675</name>
</gene>
<sequence length="157" mass="17819">MPMSAYYRDLREKVGSELLMIPAVAAIIRNAEEEILFIRKPGETLWGLPAGAIEPGETPSRAVRREVYEETGLLVNPVGILGTFGGEKYKYEYSNGHQVEYLTVVFECSIVKGTLRGVDEEVEELKFFKENERPKLAIPYPPELFIKDPGMLRSMYE</sequence>
<dbReference type="InterPro" id="IPR015797">
    <property type="entry name" value="NUDIX_hydrolase-like_dom_sf"/>
</dbReference>
<dbReference type="PRINTS" id="PR00502">
    <property type="entry name" value="NUDIXFAMILY"/>
</dbReference>
<evidence type="ECO:0000313" key="6">
    <source>
        <dbReference type="Proteomes" id="UP000463051"/>
    </source>
</evidence>
<dbReference type="PROSITE" id="PS51462">
    <property type="entry name" value="NUDIX"/>
    <property type="match status" value="1"/>
</dbReference>
<feature type="domain" description="Nudix hydrolase" evidence="4">
    <location>
        <begin position="19"/>
        <end position="153"/>
    </location>
</feature>
<evidence type="ECO:0000256" key="3">
    <source>
        <dbReference type="RuleBase" id="RU003476"/>
    </source>
</evidence>
<evidence type="ECO:0000256" key="1">
    <source>
        <dbReference type="ARBA" id="ARBA00001946"/>
    </source>
</evidence>
<dbReference type="PANTHER" id="PTHR43046:SF2">
    <property type="entry name" value="8-OXO-DGTP DIPHOSPHATASE-RELATED"/>
    <property type="match status" value="1"/>
</dbReference>
<dbReference type="RefSeq" id="WP_154117679.1">
    <property type="nucleotide sequence ID" value="NZ_WJXB01000002.1"/>
</dbReference>
<comment type="cofactor">
    <cofactor evidence="1">
        <name>Mg(2+)</name>
        <dbReference type="ChEBI" id="CHEBI:18420"/>
    </cofactor>
</comment>
<dbReference type="Pfam" id="PF00293">
    <property type="entry name" value="NUDIX"/>
    <property type="match status" value="1"/>
</dbReference>
<comment type="caution">
    <text evidence="5">The sequence shown here is derived from an EMBL/GenBank/DDBJ whole genome shotgun (WGS) entry which is preliminary data.</text>
</comment>
<keyword evidence="6" id="KW-1185">Reference proteome</keyword>
<dbReference type="PANTHER" id="PTHR43046">
    <property type="entry name" value="GDP-MANNOSE MANNOSYL HYDROLASE"/>
    <property type="match status" value="1"/>
</dbReference>
<protein>
    <submittedName>
        <fullName evidence="5">NUDIX domain-containing protein</fullName>
    </submittedName>
</protein>
<evidence type="ECO:0000256" key="2">
    <source>
        <dbReference type="ARBA" id="ARBA00022801"/>
    </source>
</evidence>
<comment type="similarity">
    <text evidence="3">Belongs to the Nudix hydrolase family.</text>
</comment>
<dbReference type="InterPro" id="IPR020084">
    <property type="entry name" value="NUDIX_hydrolase_CS"/>
</dbReference>
<keyword evidence="2 3" id="KW-0378">Hydrolase</keyword>
<evidence type="ECO:0000259" key="4">
    <source>
        <dbReference type="PROSITE" id="PS51462"/>
    </source>
</evidence>
<reference evidence="5 6" key="1">
    <citation type="submission" date="2019-11" db="EMBL/GenBank/DDBJ databases">
        <title>Paenibacillus monticola sp. nov., a novel PGPR strain isolated from mountain sample in China.</title>
        <authorList>
            <person name="Zhao Q."/>
            <person name="Li H.-P."/>
            <person name="Zhang J.-L."/>
        </authorList>
    </citation>
    <scope>NUCLEOTIDE SEQUENCE [LARGE SCALE GENOMIC DNA]</scope>
    <source>
        <strain evidence="5 6">LC-T2</strain>
    </source>
</reference>
<dbReference type="GO" id="GO:0016787">
    <property type="term" value="F:hydrolase activity"/>
    <property type="evidence" value="ECO:0007669"/>
    <property type="project" value="UniProtKB-KW"/>
</dbReference>
<dbReference type="Gene3D" id="3.90.79.10">
    <property type="entry name" value="Nucleoside Triphosphate Pyrophosphohydrolase"/>
    <property type="match status" value="1"/>
</dbReference>